<dbReference type="EMBL" id="CP051217">
    <property type="protein sequence ID" value="QJB69872.1"/>
    <property type="molecule type" value="Genomic_DNA"/>
</dbReference>
<keyword evidence="3" id="KW-0238">DNA-binding</keyword>
<dbReference type="GO" id="GO:0006310">
    <property type="term" value="P:DNA recombination"/>
    <property type="evidence" value="ECO:0007669"/>
    <property type="project" value="UniProtKB-KW"/>
</dbReference>
<dbReference type="KEGG" id="phao:HF685_11765"/>
<proteinExistence type="inferred from homology"/>
<organism evidence="6 7">
    <name type="scientific">Parasphingorhabdus halotolerans</name>
    <dbReference type="NCBI Taxonomy" id="2725558"/>
    <lineage>
        <taxon>Bacteria</taxon>
        <taxon>Pseudomonadati</taxon>
        <taxon>Pseudomonadota</taxon>
        <taxon>Alphaproteobacteria</taxon>
        <taxon>Sphingomonadales</taxon>
        <taxon>Sphingomonadaceae</taxon>
        <taxon>Parasphingorhabdus</taxon>
    </lineage>
</organism>
<evidence type="ECO:0000256" key="1">
    <source>
        <dbReference type="ARBA" id="ARBA00008857"/>
    </source>
</evidence>
<sequence>MRKGGLVLYNALSQMKAKSLDAGKYADGQGLWLNKRSKIAGKWTLRLVIKGKRREMGLGRWPDVSIAEARERAASARKQLRDGIDPIAARAHKQEAPKVVTLAEAAQGCFEAKKAELKNANARKRWLSLLEQYVLPKIGTTPIEKLDQHLIKKTLEPIWRTKAETARKSLGHIGQTLKYAAALGLDVDMQATLKARALLGKQNHKTVHIPAMPYADAPRFYNWLCSIDHTAALALRFLIMTAARTSEVRLATFDEIEGNVWTLSPERTKTGREHRVPLTDEALAVVECARTRSENEFLFPALRGRPISDMAMSAFMKREGYEARPHGFRTTFRTWAEEQTDTPFEVKEAALAHAVDAGVVGAYQRSDRLDKRRKLMEAWSKTLLQKSNS</sequence>
<keyword evidence="4" id="KW-0233">DNA recombination</keyword>
<dbReference type="InterPro" id="IPR013762">
    <property type="entry name" value="Integrase-like_cat_sf"/>
</dbReference>
<accession>A0A6H2DMH1</accession>
<dbReference type="PROSITE" id="PS51898">
    <property type="entry name" value="TYR_RECOMBINASE"/>
    <property type="match status" value="1"/>
</dbReference>
<dbReference type="Proteomes" id="UP000501600">
    <property type="component" value="Chromosome"/>
</dbReference>
<evidence type="ECO:0000256" key="2">
    <source>
        <dbReference type="ARBA" id="ARBA00022908"/>
    </source>
</evidence>
<dbReference type="InterPro" id="IPR010998">
    <property type="entry name" value="Integrase_recombinase_N"/>
</dbReference>
<comment type="similarity">
    <text evidence="1">Belongs to the 'phage' integrase family.</text>
</comment>
<dbReference type="CDD" id="cd00801">
    <property type="entry name" value="INT_P4_C"/>
    <property type="match status" value="1"/>
</dbReference>
<evidence type="ECO:0000256" key="3">
    <source>
        <dbReference type="ARBA" id="ARBA00023125"/>
    </source>
</evidence>
<keyword evidence="2" id="KW-0229">DNA integration</keyword>
<protein>
    <submittedName>
        <fullName evidence="6">Tyrosine-type recombinase/integrase</fullName>
    </submittedName>
</protein>
<keyword evidence="7" id="KW-1185">Reference proteome</keyword>
<dbReference type="Pfam" id="PF13356">
    <property type="entry name" value="Arm-DNA-bind_3"/>
    <property type="match status" value="1"/>
</dbReference>
<evidence type="ECO:0000256" key="4">
    <source>
        <dbReference type="ARBA" id="ARBA00023172"/>
    </source>
</evidence>
<gene>
    <name evidence="6" type="ORF">HF685_11765</name>
</gene>
<dbReference type="InterPro" id="IPR002104">
    <property type="entry name" value="Integrase_catalytic"/>
</dbReference>
<dbReference type="InterPro" id="IPR053876">
    <property type="entry name" value="Phage_int_M"/>
</dbReference>
<dbReference type="Pfam" id="PF22022">
    <property type="entry name" value="Phage_int_M"/>
    <property type="match status" value="1"/>
</dbReference>
<dbReference type="Gene3D" id="1.10.443.10">
    <property type="entry name" value="Intergrase catalytic core"/>
    <property type="match status" value="1"/>
</dbReference>
<dbReference type="Gene3D" id="3.30.160.390">
    <property type="entry name" value="Integrase, DNA-binding domain"/>
    <property type="match status" value="1"/>
</dbReference>
<evidence type="ECO:0000313" key="6">
    <source>
        <dbReference type="EMBL" id="QJB69872.1"/>
    </source>
</evidence>
<dbReference type="AlphaFoldDB" id="A0A6H2DMH1"/>
<dbReference type="InterPro" id="IPR025166">
    <property type="entry name" value="Integrase_DNA_bind_dom"/>
</dbReference>
<dbReference type="PANTHER" id="PTHR30629">
    <property type="entry name" value="PROPHAGE INTEGRASE"/>
    <property type="match status" value="1"/>
</dbReference>
<feature type="domain" description="Tyr recombinase" evidence="5">
    <location>
        <begin position="207"/>
        <end position="376"/>
    </location>
</feature>
<dbReference type="InterPro" id="IPR038488">
    <property type="entry name" value="Integrase_DNA-bd_sf"/>
</dbReference>
<dbReference type="Pfam" id="PF00589">
    <property type="entry name" value="Phage_integrase"/>
    <property type="match status" value="1"/>
</dbReference>
<dbReference type="Gene3D" id="1.10.150.130">
    <property type="match status" value="1"/>
</dbReference>
<evidence type="ECO:0000259" key="5">
    <source>
        <dbReference type="PROSITE" id="PS51898"/>
    </source>
</evidence>
<dbReference type="SUPFAM" id="SSF56349">
    <property type="entry name" value="DNA breaking-rejoining enzymes"/>
    <property type="match status" value="1"/>
</dbReference>
<evidence type="ECO:0000313" key="7">
    <source>
        <dbReference type="Proteomes" id="UP000501600"/>
    </source>
</evidence>
<reference evidence="6 7" key="1">
    <citation type="submission" date="2020-04" db="EMBL/GenBank/DDBJ databases">
        <title>Genome sequence for Sphingorhabdus sp. strain M1.</title>
        <authorList>
            <person name="Park S.-J."/>
        </authorList>
    </citation>
    <scope>NUCLEOTIDE SEQUENCE [LARGE SCALE GENOMIC DNA]</scope>
    <source>
        <strain evidence="6 7">JK6</strain>
    </source>
</reference>
<dbReference type="GO" id="GO:0015074">
    <property type="term" value="P:DNA integration"/>
    <property type="evidence" value="ECO:0007669"/>
    <property type="project" value="UniProtKB-KW"/>
</dbReference>
<dbReference type="InterPro" id="IPR050808">
    <property type="entry name" value="Phage_Integrase"/>
</dbReference>
<dbReference type="PANTHER" id="PTHR30629:SF2">
    <property type="entry name" value="PROPHAGE INTEGRASE INTS-RELATED"/>
    <property type="match status" value="1"/>
</dbReference>
<dbReference type="GO" id="GO:0003677">
    <property type="term" value="F:DNA binding"/>
    <property type="evidence" value="ECO:0007669"/>
    <property type="project" value="UniProtKB-KW"/>
</dbReference>
<dbReference type="InterPro" id="IPR011010">
    <property type="entry name" value="DNA_brk_join_enz"/>
</dbReference>
<name>A0A6H2DMH1_9SPHN</name>